<reference evidence="1 2" key="1">
    <citation type="submission" date="2016-10" db="EMBL/GenBank/DDBJ databases">
        <authorList>
            <person name="de Groot N.N."/>
        </authorList>
    </citation>
    <scope>NUCLEOTIDE SEQUENCE [LARGE SCALE GENOMIC DNA]</scope>
    <source>
        <strain evidence="1 2">DSM 26880</strain>
    </source>
</reference>
<evidence type="ECO:0000313" key="2">
    <source>
        <dbReference type="Proteomes" id="UP000199286"/>
    </source>
</evidence>
<evidence type="ECO:0000313" key="1">
    <source>
        <dbReference type="EMBL" id="SDY82493.1"/>
    </source>
</evidence>
<dbReference type="STRING" id="321339.SAMN05444340_11972"/>
<gene>
    <name evidence="1" type="ORF">SAMN05444340_11972</name>
</gene>
<accession>A0A1H3N172</accession>
<dbReference type="Proteomes" id="UP000199286">
    <property type="component" value="Unassembled WGS sequence"/>
</dbReference>
<organism evidence="1 2">
    <name type="scientific">Citreimonas salinaria</name>
    <dbReference type="NCBI Taxonomy" id="321339"/>
    <lineage>
        <taxon>Bacteria</taxon>
        <taxon>Pseudomonadati</taxon>
        <taxon>Pseudomonadota</taxon>
        <taxon>Alphaproteobacteria</taxon>
        <taxon>Rhodobacterales</taxon>
        <taxon>Roseobacteraceae</taxon>
        <taxon>Citreimonas</taxon>
    </lineage>
</organism>
<dbReference type="RefSeq" id="WP_089885478.1">
    <property type="nucleotide sequence ID" value="NZ_FNPF01000019.1"/>
</dbReference>
<name>A0A1H3N172_9RHOB</name>
<dbReference type="AlphaFoldDB" id="A0A1H3N172"/>
<protein>
    <submittedName>
        <fullName evidence="1">Uncharacterized protein</fullName>
    </submittedName>
</protein>
<dbReference type="OrthoDB" id="7856577at2"/>
<keyword evidence="2" id="KW-1185">Reference proteome</keyword>
<dbReference type="EMBL" id="FNPF01000019">
    <property type="protein sequence ID" value="SDY82493.1"/>
    <property type="molecule type" value="Genomic_DNA"/>
</dbReference>
<sequence length="113" mass="11877">MRLWVRLATFCLSLTLLVGVLVHDVAGARMSIDMAASSTVEQQDDLCSACAQDASEQVVCDLDCTAPLLSTETFMAALPQAVAATALGWPADAAVRTRQPGFDPAPPRATILS</sequence>
<proteinExistence type="predicted"/>